<feature type="domain" description="N-acetyltransferase" evidence="3">
    <location>
        <begin position="1"/>
        <end position="143"/>
    </location>
</feature>
<evidence type="ECO:0000256" key="2">
    <source>
        <dbReference type="ARBA" id="ARBA00023315"/>
    </source>
</evidence>
<sequence length="146" mass="17157">MIKQLETFEIEEVMDIWLKTNITAHSFITEKYWIDNYNVVKEMYIPISTTFVYKEDNRIKAFISIINNLFIGALFVLDDYQGQGIGRKLLEYSKSLYSSLELGVYTENINAVNFYKHCGFVVKTEQPNEDSGFIEYTMCWTSKDNH</sequence>
<dbReference type="RefSeq" id="WP_212904962.1">
    <property type="nucleotide sequence ID" value="NZ_BOPZ01000032.1"/>
</dbReference>
<dbReference type="Proteomes" id="UP000679179">
    <property type="component" value="Unassembled WGS sequence"/>
</dbReference>
<dbReference type="GO" id="GO:0016747">
    <property type="term" value="F:acyltransferase activity, transferring groups other than amino-acyl groups"/>
    <property type="evidence" value="ECO:0007669"/>
    <property type="project" value="InterPro"/>
</dbReference>
<evidence type="ECO:0000256" key="1">
    <source>
        <dbReference type="ARBA" id="ARBA00022679"/>
    </source>
</evidence>
<organism evidence="4 5">
    <name type="scientific">Clostridium polyendosporum</name>
    <dbReference type="NCBI Taxonomy" id="69208"/>
    <lineage>
        <taxon>Bacteria</taxon>
        <taxon>Bacillati</taxon>
        <taxon>Bacillota</taxon>
        <taxon>Clostridia</taxon>
        <taxon>Eubacteriales</taxon>
        <taxon>Clostridiaceae</taxon>
        <taxon>Clostridium</taxon>
    </lineage>
</organism>
<evidence type="ECO:0000313" key="5">
    <source>
        <dbReference type="Proteomes" id="UP000679179"/>
    </source>
</evidence>
<protein>
    <submittedName>
        <fullName evidence="4">Acetyltransferase</fullName>
    </submittedName>
</protein>
<evidence type="ECO:0000313" key="4">
    <source>
        <dbReference type="EMBL" id="GIM30285.1"/>
    </source>
</evidence>
<dbReference type="Pfam" id="PF13673">
    <property type="entry name" value="Acetyltransf_10"/>
    <property type="match status" value="1"/>
</dbReference>
<dbReference type="PROSITE" id="PS51186">
    <property type="entry name" value="GNAT"/>
    <property type="match status" value="1"/>
</dbReference>
<keyword evidence="5" id="KW-1185">Reference proteome</keyword>
<dbReference type="SUPFAM" id="SSF55729">
    <property type="entry name" value="Acyl-CoA N-acyltransferases (Nat)"/>
    <property type="match status" value="1"/>
</dbReference>
<accession>A0A919VHD5</accession>
<dbReference type="AlphaFoldDB" id="A0A919VHD5"/>
<dbReference type="CDD" id="cd04301">
    <property type="entry name" value="NAT_SF"/>
    <property type="match status" value="1"/>
</dbReference>
<comment type="caution">
    <text evidence="4">The sequence shown here is derived from an EMBL/GenBank/DDBJ whole genome shotgun (WGS) entry which is preliminary data.</text>
</comment>
<name>A0A919VHD5_9CLOT</name>
<keyword evidence="2" id="KW-0012">Acyltransferase</keyword>
<proteinExistence type="predicted"/>
<dbReference type="EMBL" id="BOPZ01000032">
    <property type="protein sequence ID" value="GIM30285.1"/>
    <property type="molecule type" value="Genomic_DNA"/>
</dbReference>
<dbReference type="PANTHER" id="PTHR43800">
    <property type="entry name" value="PEPTIDYL-LYSINE N-ACETYLTRANSFERASE YJAB"/>
    <property type="match status" value="1"/>
</dbReference>
<evidence type="ECO:0000259" key="3">
    <source>
        <dbReference type="PROSITE" id="PS51186"/>
    </source>
</evidence>
<dbReference type="InterPro" id="IPR000182">
    <property type="entry name" value="GNAT_dom"/>
</dbReference>
<gene>
    <name evidence="4" type="ORF">CPJCM30710_29510</name>
</gene>
<dbReference type="InterPro" id="IPR016181">
    <property type="entry name" value="Acyl_CoA_acyltransferase"/>
</dbReference>
<keyword evidence="1" id="KW-0808">Transferase</keyword>
<dbReference type="NCBIfam" id="NF007853">
    <property type="entry name" value="PRK10562.1"/>
    <property type="match status" value="1"/>
</dbReference>
<dbReference type="Gene3D" id="3.40.630.30">
    <property type="match status" value="1"/>
</dbReference>
<reference evidence="4" key="1">
    <citation type="submission" date="2021-03" db="EMBL/GenBank/DDBJ databases">
        <title>Taxonomic study of Clostridium polyendosporum from meadow-gley soil under rice.</title>
        <authorList>
            <person name="Kobayashi H."/>
            <person name="Tanizawa Y."/>
            <person name="Yagura M."/>
        </authorList>
    </citation>
    <scope>NUCLEOTIDE SEQUENCE</scope>
    <source>
        <strain evidence="4">JCM 30710</strain>
    </source>
</reference>
<dbReference type="PANTHER" id="PTHR43800:SF1">
    <property type="entry name" value="PEPTIDYL-LYSINE N-ACETYLTRANSFERASE YJAB"/>
    <property type="match status" value="1"/>
</dbReference>